<reference evidence="2 3" key="1">
    <citation type="submission" date="2023-07" db="EMBL/GenBank/DDBJ databases">
        <title>Sorghum-associated microbial communities from plants grown in Nebraska, USA.</title>
        <authorList>
            <person name="Schachtman D."/>
        </authorList>
    </citation>
    <scope>NUCLEOTIDE SEQUENCE [LARGE SCALE GENOMIC DNA]</scope>
    <source>
        <strain evidence="2 3">4272</strain>
    </source>
</reference>
<feature type="region of interest" description="Disordered" evidence="1">
    <location>
        <begin position="1"/>
        <end position="24"/>
    </location>
</feature>
<evidence type="ECO:0000256" key="1">
    <source>
        <dbReference type="SAM" id="MobiDB-lite"/>
    </source>
</evidence>
<protein>
    <submittedName>
        <fullName evidence="2">Uncharacterized protein</fullName>
    </submittedName>
</protein>
<keyword evidence="3" id="KW-1185">Reference proteome</keyword>
<dbReference type="Proteomes" id="UP001251217">
    <property type="component" value="Unassembled WGS sequence"/>
</dbReference>
<name>A0ABU1XQJ1_9NOCA</name>
<accession>A0ABU1XQJ1</accession>
<organism evidence="2 3">
    <name type="scientific">Nocardia kruczakiae</name>
    <dbReference type="NCBI Taxonomy" id="261477"/>
    <lineage>
        <taxon>Bacteria</taxon>
        <taxon>Bacillati</taxon>
        <taxon>Actinomycetota</taxon>
        <taxon>Actinomycetes</taxon>
        <taxon>Mycobacteriales</taxon>
        <taxon>Nocardiaceae</taxon>
        <taxon>Nocardia</taxon>
    </lineage>
</organism>
<sequence length="116" mass="13324">MRALIERSSLGEDGPRRLRARTRRDQLDRIRQLLRQDPAMPDPVLAEPLAHRIYNRAQGLPRRTSAVRIFVPDPAVRPAAQVVYLDPPLHNYSHRNDSHTMIRVADGLRRLESCSS</sequence>
<dbReference type="EMBL" id="JAVDWW010000015">
    <property type="protein sequence ID" value="MDR7172836.1"/>
    <property type="molecule type" value="Genomic_DNA"/>
</dbReference>
<proteinExistence type="predicted"/>
<dbReference type="RefSeq" id="WP_310408043.1">
    <property type="nucleotide sequence ID" value="NZ_JAVDWW010000015.1"/>
</dbReference>
<evidence type="ECO:0000313" key="2">
    <source>
        <dbReference type="EMBL" id="MDR7172836.1"/>
    </source>
</evidence>
<comment type="caution">
    <text evidence="2">The sequence shown here is derived from an EMBL/GenBank/DDBJ whole genome shotgun (WGS) entry which is preliminary data.</text>
</comment>
<evidence type="ECO:0000313" key="3">
    <source>
        <dbReference type="Proteomes" id="UP001251217"/>
    </source>
</evidence>
<gene>
    <name evidence="2" type="ORF">J2W56_006602</name>
</gene>